<protein>
    <recommendedName>
        <fullName evidence="2">DUF6456 domain-containing protein</fullName>
    </recommendedName>
</protein>
<dbReference type="HOGENOM" id="CLU_070806_0_0_5"/>
<proteinExistence type="predicted"/>
<comment type="caution">
    <text evidence="3">The sequence shown here is derived from an EMBL/GenBank/DDBJ whole genome shotgun (WGS) entry which is preliminary data.</text>
</comment>
<evidence type="ECO:0000256" key="1">
    <source>
        <dbReference type="SAM" id="MobiDB-lite"/>
    </source>
</evidence>
<name>S9QXK4_9RHOB</name>
<dbReference type="EMBL" id="AOLV01000010">
    <property type="protein sequence ID" value="EPX86076.1"/>
    <property type="molecule type" value="Genomic_DNA"/>
</dbReference>
<dbReference type="AlphaFoldDB" id="S9QXK4"/>
<organism evidence="3 4">
    <name type="scientific">Rubellimicrobium thermophilum DSM 16684</name>
    <dbReference type="NCBI Taxonomy" id="1123069"/>
    <lineage>
        <taxon>Bacteria</taxon>
        <taxon>Pseudomonadati</taxon>
        <taxon>Pseudomonadota</taxon>
        <taxon>Alphaproteobacteria</taxon>
        <taxon>Rhodobacterales</taxon>
        <taxon>Roseobacteraceae</taxon>
        <taxon>Rubellimicrobium</taxon>
    </lineage>
</organism>
<dbReference type="STRING" id="1123069.ruthe_00884"/>
<evidence type="ECO:0000313" key="3">
    <source>
        <dbReference type="EMBL" id="EPX86076.1"/>
    </source>
</evidence>
<gene>
    <name evidence="3" type="ORF">ruthe_00884</name>
</gene>
<evidence type="ECO:0000259" key="2">
    <source>
        <dbReference type="Pfam" id="PF20057"/>
    </source>
</evidence>
<dbReference type="Pfam" id="PF20057">
    <property type="entry name" value="DUF6456"/>
    <property type="match status" value="1"/>
</dbReference>
<sequence length="354" mass="38841">MTKGKGLPAREPQTATRSRQPGMPAWVPEAARIYLAHVEEGRSIRDLAREAQVHPSTILRQVRRIESSRDDPLVDEALRRLAGSSRPLALTDPALERRALPALRRLAEPDAVLAVARDMENGVILRERPGSDPVRLHVLERGVAESMALRGWIDCPDLGARIRRYRITGPGREALRRALAEDAMAARGLAEAPTPFRGPENASDPHLSHLRPTLVESPLVALSRRRDGEGQPFLCRELVAAGERLREDYDIAGTGPAFDWEGVLRDLAEGALPGAPERTGPLAARGRVLAALNDLGPGLADVALRCCCLTEGLELVERRMGWSQRSGKIVLRIALQRLRQHYDLHRPAPGPLIG</sequence>
<reference evidence="3 4" key="1">
    <citation type="journal article" date="2013" name="Stand. Genomic Sci.">
        <title>Genome sequence of the reddish-pigmented Rubellimicrobium thermophilum type strain (DSM 16684(T)), a member of the Roseobacter clade.</title>
        <authorList>
            <person name="Fiebig A."/>
            <person name="Riedel T."/>
            <person name="Gronow S."/>
            <person name="Petersen J."/>
            <person name="Klenk H.P."/>
            <person name="Goker M."/>
        </authorList>
    </citation>
    <scope>NUCLEOTIDE SEQUENCE [LARGE SCALE GENOMIC DNA]</scope>
    <source>
        <strain evidence="3 4">DSM 16684</strain>
    </source>
</reference>
<keyword evidence="4" id="KW-1185">Reference proteome</keyword>
<dbReference type="Proteomes" id="UP000015346">
    <property type="component" value="Unassembled WGS sequence"/>
</dbReference>
<evidence type="ECO:0000313" key="4">
    <source>
        <dbReference type="Proteomes" id="UP000015346"/>
    </source>
</evidence>
<dbReference type="InterPro" id="IPR045599">
    <property type="entry name" value="DUF6456"/>
</dbReference>
<feature type="region of interest" description="Disordered" evidence="1">
    <location>
        <begin position="1"/>
        <end position="22"/>
    </location>
</feature>
<accession>S9QXK4</accession>
<feature type="domain" description="DUF6456" evidence="2">
    <location>
        <begin position="211"/>
        <end position="343"/>
    </location>
</feature>